<protein>
    <submittedName>
        <fullName evidence="1">Bacterial antitoxin YdaS</fullName>
    </submittedName>
</protein>
<dbReference type="InterPro" id="IPR010982">
    <property type="entry name" value="Lambda_DNA-bd_dom_sf"/>
</dbReference>
<dbReference type="GO" id="GO:0003677">
    <property type="term" value="F:DNA binding"/>
    <property type="evidence" value="ECO:0007669"/>
    <property type="project" value="InterPro"/>
</dbReference>
<organism evidence="1">
    <name type="scientific">uncultured Caudovirales phage</name>
    <dbReference type="NCBI Taxonomy" id="2100421"/>
    <lineage>
        <taxon>Viruses</taxon>
        <taxon>Duplodnaviria</taxon>
        <taxon>Heunggongvirae</taxon>
        <taxon>Uroviricota</taxon>
        <taxon>Caudoviricetes</taxon>
        <taxon>Peduoviridae</taxon>
        <taxon>Maltschvirus</taxon>
        <taxon>Maltschvirus maltsch</taxon>
    </lineage>
</organism>
<evidence type="ECO:0000313" key="1">
    <source>
        <dbReference type="EMBL" id="CAB5194991.1"/>
    </source>
</evidence>
<dbReference type="Gene3D" id="1.10.260.40">
    <property type="entry name" value="lambda repressor-like DNA-binding domains"/>
    <property type="match status" value="1"/>
</dbReference>
<reference evidence="1" key="1">
    <citation type="submission" date="2020-05" db="EMBL/GenBank/DDBJ databases">
        <authorList>
            <person name="Chiriac C."/>
            <person name="Salcher M."/>
            <person name="Ghai R."/>
            <person name="Kavagutti S V."/>
        </authorList>
    </citation>
    <scope>NUCLEOTIDE SEQUENCE</scope>
</reference>
<sequence>MTGIEKAISIAGSQYKLGKLLGVTQAAVNIWKTMGYVPKQRSIEISEKLGIPRDELISEKSRIQIKYGR</sequence>
<name>A0A6J7WCL0_9CAUD</name>
<dbReference type="EMBL" id="LR798223">
    <property type="protein sequence ID" value="CAB5194991.1"/>
    <property type="molecule type" value="Genomic_DNA"/>
</dbReference>
<dbReference type="InterPro" id="IPR031856">
    <property type="entry name" value="YdaS_toxin-like"/>
</dbReference>
<gene>
    <name evidence="1" type="ORF">UFOVP177_50</name>
</gene>
<dbReference type="SUPFAM" id="SSF47413">
    <property type="entry name" value="lambda repressor-like DNA-binding domains"/>
    <property type="match status" value="1"/>
</dbReference>
<proteinExistence type="predicted"/>
<accession>A0A6J7WCL0</accession>
<dbReference type="Pfam" id="PF15943">
    <property type="entry name" value="YdaS_toxin"/>
    <property type="match status" value="1"/>
</dbReference>